<dbReference type="SUPFAM" id="SSF53822">
    <property type="entry name" value="Periplasmic binding protein-like I"/>
    <property type="match status" value="1"/>
</dbReference>
<name>A0A7J0C326_9ACTN</name>
<dbReference type="CDD" id="cd06342">
    <property type="entry name" value="PBP1_ABC_LIVBP-like"/>
    <property type="match status" value="1"/>
</dbReference>
<dbReference type="PANTHER" id="PTHR47151">
    <property type="entry name" value="LEU/ILE/VAL-BINDING ABC TRANSPORTER SUBUNIT"/>
    <property type="match status" value="1"/>
</dbReference>
<sequence length="407" mass="43196">MRHRSLLILTAVLTTGALTLTACGSREDDKKSSGGGETQTVVIGVDAPLTGDLSALGLGIKNSADLAAKTANKEKTVPGIKFEIQPLDDQAQPSVGQQNAQKFIGNKDLLGVVGPLNSGVSQSMQKPLNDASLTQVSPANTGTELTQGNDWKTGDKKRPYKTYFRTATTDAIQGAFAANYLFKTAKIKDVYLIDDQKPYGAGLAASFKTTFTGLGGKIVGADHINPDDRDFNSIVTKIKGSKAKAVYYGGEYPAGAPLSQQLKDSVKIPLMGGDGMYSADFIELNKKAQGDIATSVGKPVEELESAKKFIADYKTAGYKDAYEAYGGGTYDATWAIIEAVKAVVAENDGKLPEDARAKVLDAMSKVQFEGVTGPVSFDEYGDTTNTMMTAYQVDGGKWVSKFSEAVK</sequence>
<dbReference type="InterPro" id="IPR028082">
    <property type="entry name" value="Peripla_BP_I"/>
</dbReference>
<organism evidence="6 7">
    <name type="scientific">Streptomyces fulvorobeus</name>
    <dbReference type="NCBI Taxonomy" id="284028"/>
    <lineage>
        <taxon>Bacteria</taxon>
        <taxon>Bacillati</taxon>
        <taxon>Actinomycetota</taxon>
        <taxon>Actinomycetes</taxon>
        <taxon>Kitasatosporales</taxon>
        <taxon>Streptomycetaceae</taxon>
        <taxon>Streptomyces</taxon>
    </lineage>
</organism>
<dbReference type="EMBL" id="BLWC01000001">
    <property type="protein sequence ID" value="GFM96477.1"/>
    <property type="molecule type" value="Genomic_DNA"/>
</dbReference>
<evidence type="ECO:0000256" key="3">
    <source>
        <dbReference type="SAM" id="MobiDB-lite"/>
    </source>
</evidence>
<evidence type="ECO:0000256" key="2">
    <source>
        <dbReference type="ARBA" id="ARBA00022729"/>
    </source>
</evidence>
<evidence type="ECO:0000259" key="5">
    <source>
        <dbReference type="Pfam" id="PF13458"/>
    </source>
</evidence>
<dbReference type="Proteomes" id="UP000498980">
    <property type="component" value="Unassembled WGS sequence"/>
</dbReference>
<keyword evidence="7" id="KW-1185">Reference proteome</keyword>
<gene>
    <name evidence="6" type="ORF">Sfulv_12880</name>
</gene>
<evidence type="ECO:0000313" key="7">
    <source>
        <dbReference type="Proteomes" id="UP000498980"/>
    </source>
</evidence>
<protein>
    <submittedName>
        <fullName evidence="6">Branched chain amino acid ABC transporter substrate-binding protein</fullName>
    </submittedName>
</protein>
<proteinExistence type="inferred from homology"/>
<evidence type="ECO:0000256" key="1">
    <source>
        <dbReference type="ARBA" id="ARBA00010062"/>
    </source>
</evidence>
<reference evidence="6 7" key="1">
    <citation type="submission" date="2020-05" db="EMBL/GenBank/DDBJ databases">
        <title>Whole genome shotgun sequence of Streptomyces fulvorobeus NBRC 15897.</title>
        <authorList>
            <person name="Komaki H."/>
            <person name="Tamura T."/>
        </authorList>
    </citation>
    <scope>NUCLEOTIDE SEQUENCE [LARGE SCALE GENOMIC DNA]</scope>
    <source>
        <strain evidence="6 7">NBRC 15897</strain>
    </source>
</reference>
<evidence type="ECO:0000256" key="4">
    <source>
        <dbReference type="SAM" id="SignalP"/>
    </source>
</evidence>
<feature type="chain" id="PRO_5038540799" evidence="4">
    <location>
        <begin position="23"/>
        <end position="407"/>
    </location>
</feature>
<dbReference type="InterPro" id="IPR028081">
    <property type="entry name" value="Leu-bd"/>
</dbReference>
<dbReference type="Gene3D" id="3.40.50.2300">
    <property type="match status" value="2"/>
</dbReference>
<feature type="compositionally biased region" description="Polar residues" evidence="3">
    <location>
        <begin position="133"/>
        <end position="150"/>
    </location>
</feature>
<evidence type="ECO:0000313" key="6">
    <source>
        <dbReference type="EMBL" id="GFM96477.1"/>
    </source>
</evidence>
<comment type="caution">
    <text evidence="6">The sequence shown here is derived from an EMBL/GenBank/DDBJ whole genome shotgun (WGS) entry which is preliminary data.</text>
</comment>
<dbReference type="PROSITE" id="PS51257">
    <property type="entry name" value="PROKAR_LIPOPROTEIN"/>
    <property type="match status" value="1"/>
</dbReference>
<feature type="domain" description="Leucine-binding protein" evidence="5">
    <location>
        <begin position="40"/>
        <end position="397"/>
    </location>
</feature>
<accession>A0A7J0C326</accession>
<feature type="signal peptide" evidence="4">
    <location>
        <begin position="1"/>
        <end position="22"/>
    </location>
</feature>
<keyword evidence="2 4" id="KW-0732">Signal</keyword>
<dbReference type="AlphaFoldDB" id="A0A7J0C326"/>
<dbReference type="PANTHER" id="PTHR47151:SF2">
    <property type="entry name" value="AMINO ACID BINDING PROTEIN"/>
    <property type="match status" value="1"/>
</dbReference>
<comment type="similarity">
    <text evidence="1">Belongs to the leucine-binding protein family.</text>
</comment>
<dbReference type="Pfam" id="PF13458">
    <property type="entry name" value="Peripla_BP_6"/>
    <property type="match status" value="1"/>
</dbReference>
<feature type="region of interest" description="Disordered" evidence="3">
    <location>
        <begin position="133"/>
        <end position="157"/>
    </location>
</feature>